<dbReference type="PANTHER" id="PTHR30273:SF2">
    <property type="entry name" value="PROTEIN FECR"/>
    <property type="match status" value="1"/>
</dbReference>
<dbReference type="InterPro" id="IPR012373">
    <property type="entry name" value="Ferrdict_sens_TM"/>
</dbReference>
<keyword evidence="1" id="KW-0812">Transmembrane</keyword>
<proteinExistence type="predicted"/>
<evidence type="ECO:0000259" key="3">
    <source>
        <dbReference type="Pfam" id="PF16344"/>
    </source>
</evidence>
<dbReference type="PANTHER" id="PTHR30273">
    <property type="entry name" value="PERIPLASMIC SIGNAL SENSOR AND SIGMA FACTOR ACTIVATOR FECR-RELATED"/>
    <property type="match status" value="1"/>
</dbReference>
<gene>
    <name evidence="4" type="ORF">FHS59_003502</name>
</gene>
<dbReference type="PIRSF" id="PIRSF018266">
    <property type="entry name" value="FecR"/>
    <property type="match status" value="1"/>
</dbReference>
<dbReference type="Pfam" id="PF16344">
    <property type="entry name" value="FecR_C"/>
    <property type="match status" value="1"/>
</dbReference>
<protein>
    <submittedName>
        <fullName evidence="4">Ferric-dicitrate binding protein FerR (Iron transport regulator)</fullName>
    </submittedName>
</protein>
<evidence type="ECO:0000259" key="2">
    <source>
        <dbReference type="Pfam" id="PF04773"/>
    </source>
</evidence>
<keyword evidence="1" id="KW-0472">Membrane</keyword>
<dbReference type="Pfam" id="PF04773">
    <property type="entry name" value="FecR"/>
    <property type="match status" value="1"/>
</dbReference>
<dbReference type="InterPro" id="IPR006860">
    <property type="entry name" value="FecR"/>
</dbReference>
<dbReference type="EMBL" id="JACIJO010000003">
    <property type="protein sequence ID" value="MBB6327859.1"/>
    <property type="molecule type" value="Genomic_DNA"/>
</dbReference>
<feature type="domain" description="FecR protein" evidence="2">
    <location>
        <begin position="160"/>
        <end position="245"/>
    </location>
</feature>
<dbReference type="Gene3D" id="3.55.50.30">
    <property type="match status" value="1"/>
</dbReference>
<dbReference type="Proteomes" id="UP000588604">
    <property type="component" value="Unassembled WGS sequence"/>
</dbReference>
<evidence type="ECO:0000256" key="1">
    <source>
        <dbReference type="SAM" id="Phobius"/>
    </source>
</evidence>
<organism evidence="4 5">
    <name type="scientific">Algoriphagus iocasae</name>
    <dbReference type="NCBI Taxonomy" id="1836499"/>
    <lineage>
        <taxon>Bacteria</taxon>
        <taxon>Pseudomonadati</taxon>
        <taxon>Bacteroidota</taxon>
        <taxon>Cytophagia</taxon>
        <taxon>Cytophagales</taxon>
        <taxon>Cyclobacteriaceae</taxon>
        <taxon>Algoriphagus</taxon>
    </lineage>
</organism>
<name>A0A841MQI7_9BACT</name>
<feature type="domain" description="Protein FecR C-terminal" evidence="3">
    <location>
        <begin position="289"/>
        <end position="356"/>
    </location>
</feature>
<dbReference type="RefSeq" id="WP_184496609.1">
    <property type="nucleotide sequence ID" value="NZ_JACIJO010000003.1"/>
</dbReference>
<dbReference type="AlphaFoldDB" id="A0A841MQI7"/>
<sequence>MKASNYSTVEEFALDRRFRKFILDPNQKDQEKWEKFLKNHPEKILLVREAKELVIWLNDSKAISNELRLEEHDKKQLWKRIISEAKAKQVSKVPEYRIKDEARDLPINNRFNLKVLGIAASLAMLLTAGIWVYMKELSMEPPVELHSVEWVSNENAPGIKSSIRLSDGSKVILNAGSKIRYQNQFEESSREIFLEGEAFFEVAKDTIRPFIVHTGQFTTMALGTSFNIRSFEGKATEVTLVSGVIQVENQNHLESEILSPGEAVTLDKSISPKKKVDTKRVIAWTKKTITFDKAEFQDLVDELSNWYGVNIKTEGMKRRTPTITATYQDESLENILLGLSYKLDFNYKINGKQVEITFK</sequence>
<dbReference type="Gene3D" id="2.60.120.1440">
    <property type="match status" value="1"/>
</dbReference>
<evidence type="ECO:0000313" key="4">
    <source>
        <dbReference type="EMBL" id="MBB6327859.1"/>
    </source>
</evidence>
<dbReference type="GO" id="GO:0016989">
    <property type="term" value="F:sigma factor antagonist activity"/>
    <property type="evidence" value="ECO:0007669"/>
    <property type="project" value="TreeGrafter"/>
</dbReference>
<keyword evidence="1" id="KW-1133">Transmembrane helix</keyword>
<dbReference type="InterPro" id="IPR032508">
    <property type="entry name" value="FecR_C"/>
</dbReference>
<comment type="caution">
    <text evidence="4">The sequence shown here is derived from an EMBL/GenBank/DDBJ whole genome shotgun (WGS) entry which is preliminary data.</text>
</comment>
<accession>A0A841MQI7</accession>
<keyword evidence="5" id="KW-1185">Reference proteome</keyword>
<feature type="transmembrane region" description="Helical" evidence="1">
    <location>
        <begin position="113"/>
        <end position="134"/>
    </location>
</feature>
<reference evidence="4 5" key="1">
    <citation type="submission" date="2020-08" db="EMBL/GenBank/DDBJ databases">
        <title>Genomic Encyclopedia of Type Strains, Phase IV (KMG-IV): sequencing the most valuable type-strain genomes for metagenomic binning, comparative biology and taxonomic classification.</title>
        <authorList>
            <person name="Goeker M."/>
        </authorList>
    </citation>
    <scope>NUCLEOTIDE SEQUENCE [LARGE SCALE GENOMIC DNA]</scope>
    <source>
        <strain evidence="4 5">DSM 102044</strain>
    </source>
</reference>
<evidence type="ECO:0000313" key="5">
    <source>
        <dbReference type="Proteomes" id="UP000588604"/>
    </source>
</evidence>